<sequence>MGERMAPDRLSGKKMKKEENEAETTHTVLCTLERGPEECGGFLSTPCTSTDRRAPSSRSRREALSSGARETGDKRFGWTVIAQRLGTGAGPFFSRTFRTSARDWNC</sequence>
<feature type="compositionally biased region" description="Basic and acidic residues" evidence="1">
    <location>
        <begin position="50"/>
        <end position="63"/>
    </location>
</feature>
<reference evidence="2" key="1">
    <citation type="journal article" date="2023" name="G3 (Bethesda)">
        <title>A reference genome for the long-term kleptoplast-retaining sea slug Elysia crispata morphotype clarki.</title>
        <authorList>
            <person name="Eastman K.E."/>
            <person name="Pendleton A.L."/>
            <person name="Shaikh M.A."/>
            <person name="Suttiyut T."/>
            <person name="Ogas R."/>
            <person name="Tomko P."/>
            <person name="Gavelis G."/>
            <person name="Widhalm J.R."/>
            <person name="Wisecaver J.H."/>
        </authorList>
    </citation>
    <scope>NUCLEOTIDE SEQUENCE</scope>
    <source>
        <strain evidence="2">ECLA1</strain>
    </source>
</reference>
<accession>A0AAE1CK16</accession>
<keyword evidence="3" id="KW-1185">Reference proteome</keyword>
<evidence type="ECO:0000313" key="2">
    <source>
        <dbReference type="EMBL" id="KAK3702579.1"/>
    </source>
</evidence>
<feature type="compositionally biased region" description="Basic and acidic residues" evidence="1">
    <location>
        <begin position="1"/>
        <end position="19"/>
    </location>
</feature>
<evidence type="ECO:0000313" key="3">
    <source>
        <dbReference type="Proteomes" id="UP001283361"/>
    </source>
</evidence>
<proteinExistence type="predicted"/>
<gene>
    <name evidence="2" type="ORF">RRG08_042569</name>
</gene>
<feature type="region of interest" description="Disordered" evidence="1">
    <location>
        <begin position="1"/>
        <end position="26"/>
    </location>
</feature>
<dbReference type="Proteomes" id="UP001283361">
    <property type="component" value="Unassembled WGS sequence"/>
</dbReference>
<evidence type="ECO:0000256" key="1">
    <source>
        <dbReference type="SAM" id="MobiDB-lite"/>
    </source>
</evidence>
<dbReference type="AlphaFoldDB" id="A0AAE1CK16"/>
<comment type="caution">
    <text evidence="2">The sequence shown here is derived from an EMBL/GenBank/DDBJ whole genome shotgun (WGS) entry which is preliminary data.</text>
</comment>
<organism evidence="2 3">
    <name type="scientific">Elysia crispata</name>
    <name type="common">lettuce slug</name>
    <dbReference type="NCBI Taxonomy" id="231223"/>
    <lineage>
        <taxon>Eukaryota</taxon>
        <taxon>Metazoa</taxon>
        <taxon>Spiralia</taxon>
        <taxon>Lophotrochozoa</taxon>
        <taxon>Mollusca</taxon>
        <taxon>Gastropoda</taxon>
        <taxon>Heterobranchia</taxon>
        <taxon>Euthyneura</taxon>
        <taxon>Panpulmonata</taxon>
        <taxon>Sacoglossa</taxon>
        <taxon>Placobranchoidea</taxon>
        <taxon>Plakobranchidae</taxon>
        <taxon>Elysia</taxon>
    </lineage>
</organism>
<feature type="region of interest" description="Disordered" evidence="1">
    <location>
        <begin position="43"/>
        <end position="72"/>
    </location>
</feature>
<protein>
    <submittedName>
        <fullName evidence="2">Uncharacterized protein</fullName>
    </submittedName>
</protein>
<name>A0AAE1CK16_9GAST</name>
<dbReference type="EMBL" id="JAWDGP010007852">
    <property type="protein sequence ID" value="KAK3702579.1"/>
    <property type="molecule type" value="Genomic_DNA"/>
</dbReference>